<reference evidence="2 3" key="1">
    <citation type="submission" date="2017-06" db="EMBL/GenBank/DDBJ databases">
        <title>Whole Genome Sequences of Colwellia marinimaniae MTCD1.</title>
        <authorList>
            <person name="Kusumoto H."/>
            <person name="Inoue M."/>
            <person name="Tanikawa K."/>
            <person name="Maeji H."/>
            <person name="Cameron J.H."/>
            <person name="Bartlett D.H."/>
        </authorList>
    </citation>
    <scope>NUCLEOTIDE SEQUENCE [LARGE SCALE GENOMIC DNA]</scope>
    <source>
        <strain evidence="2 3">MTCD1</strain>
    </source>
</reference>
<comment type="caution">
    <text evidence="2">The sequence shown here is derived from an EMBL/GenBank/DDBJ whole genome shotgun (WGS) entry which is preliminary data.</text>
</comment>
<dbReference type="Proteomes" id="UP000197068">
    <property type="component" value="Unassembled WGS sequence"/>
</dbReference>
<accession>A0ABQ0MW94</accession>
<evidence type="ECO:0000313" key="3">
    <source>
        <dbReference type="Proteomes" id="UP000197068"/>
    </source>
</evidence>
<proteinExistence type="predicted"/>
<dbReference type="EMBL" id="BDQM01000017">
    <property type="protein sequence ID" value="GAW96638.1"/>
    <property type="molecule type" value="Genomic_DNA"/>
</dbReference>
<keyword evidence="3" id="KW-1185">Reference proteome</keyword>
<evidence type="ECO:0008006" key="4">
    <source>
        <dbReference type="Google" id="ProtNLM"/>
    </source>
</evidence>
<gene>
    <name evidence="2" type="ORF">MTCD1_02257</name>
</gene>
<protein>
    <recommendedName>
        <fullName evidence="4">PEP-CTERM protein-sorting domain-containing protein</fullName>
    </recommendedName>
</protein>
<sequence length="275" mass="29272">MKNNGLLFVLLSSVTFMSVQANATLITFDGQLASDGSGLTSQLIDSSNQLDLSSGFFIETFDASTQMTGFPFPPNQDTSYNYNNAATNNGGCGINTLGAPGIVISETGGGLGVMKGSVSNVAAQPGGTDTTIGDTTCYGFTPKTGSSGTITVDYFNFLPQGVTLDYFGFYWGSVDTYNDFEFFLDNQSIFQITGSTLLSELLGSSGNQNSTMSNTYVNIFFENGESFNKFTVTSNGIAGEFDNVVVRSKIPEPMSLTIFALGLIGLAYRTKKHQL</sequence>
<evidence type="ECO:0000313" key="2">
    <source>
        <dbReference type="EMBL" id="GAW96638.1"/>
    </source>
</evidence>
<evidence type="ECO:0000256" key="1">
    <source>
        <dbReference type="SAM" id="SignalP"/>
    </source>
</evidence>
<feature type="signal peptide" evidence="1">
    <location>
        <begin position="1"/>
        <end position="21"/>
    </location>
</feature>
<organism evidence="2 3">
    <name type="scientific">Colwellia marinimaniae</name>
    <dbReference type="NCBI Taxonomy" id="1513592"/>
    <lineage>
        <taxon>Bacteria</taxon>
        <taxon>Pseudomonadati</taxon>
        <taxon>Pseudomonadota</taxon>
        <taxon>Gammaproteobacteria</taxon>
        <taxon>Alteromonadales</taxon>
        <taxon>Colwelliaceae</taxon>
        <taxon>Colwellia</taxon>
    </lineage>
</organism>
<feature type="chain" id="PRO_5045669268" description="PEP-CTERM protein-sorting domain-containing protein" evidence="1">
    <location>
        <begin position="22"/>
        <end position="275"/>
    </location>
</feature>
<keyword evidence="1" id="KW-0732">Signal</keyword>
<name>A0ABQ0MW94_9GAMM</name>